<name>A0A402ADY5_9CHLR</name>
<evidence type="ECO:0000313" key="2">
    <source>
        <dbReference type="Proteomes" id="UP000287188"/>
    </source>
</evidence>
<proteinExistence type="predicted"/>
<keyword evidence="2" id="KW-1185">Reference proteome</keyword>
<reference evidence="2" key="1">
    <citation type="submission" date="2018-12" db="EMBL/GenBank/DDBJ databases">
        <title>Tengunoibacter tsumagoiensis gen. nov., sp. nov., Dictyobacter kobayashii sp. nov., D. alpinus sp. nov., and D. joshuensis sp. nov. and description of Dictyobacteraceae fam. nov. within the order Ktedonobacterales isolated from Tengu-no-mugimeshi.</title>
        <authorList>
            <person name="Wang C.M."/>
            <person name="Zheng Y."/>
            <person name="Sakai Y."/>
            <person name="Toyoda A."/>
            <person name="Minakuchi Y."/>
            <person name="Abe K."/>
            <person name="Yokota A."/>
            <person name="Yabe S."/>
        </authorList>
    </citation>
    <scope>NUCLEOTIDE SEQUENCE [LARGE SCALE GENOMIC DNA]</scope>
    <source>
        <strain evidence="2">Uno11</strain>
    </source>
</reference>
<dbReference type="Proteomes" id="UP000287188">
    <property type="component" value="Unassembled WGS sequence"/>
</dbReference>
<accession>A0A402ADY5</accession>
<sequence length="59" mass="6656">MLLLIWLRNDGVMKLTESTPQRTLLDGELDPEYEAALAWVMGKIVASPTVMLNARAKRQ</sequence>
<evidence type="ECO:0000313" key="1">
    <source>
        <dbReference type="EMBL" id="GCE17305.1"/>
    </source>
</evidence>
<comment type="caution">
    <text evidence="1">The sequence shown here is derived from an EMBL/GenBank/DDBJ whole genome shotgun (WGS) entry which is preliminary data.</text>
</comment>
<gene>
    <name evidence="1" type="ORF">KDK_11050</name>
</gene>
<organism evidence="1 2">
    <name type="scientific">Dictyobacter kobayashii</name>
    <dbReference type="NCBI Taxonomy" id="2014872"/>
    <lineage>
        <taxon>Bacteria</taxon>
        <taxon>Bacillati</taxon>
        <taxon>Chloroflexota</taxon>
        <taxon>Ktedonobacteria</taxon>
        <taxon>Ktedonobacterales</taxon>
        <taxon>Dictyobacteraceae</taxon>
        <taxon>Dictyobacter</taxon>
    </lineage>
</organism>
<dbReference type="AlphaFoldDB" id="A0A402ADY5"/>
<dbReference type="EMBL" id="BIFS01000001">
    <property type="protein sequence ID" value="GCE17305.1"/>
    <property type="molecule type" value="Genomic_DNA"/>
</dbReference>
<protein>
    <submittedName>
        <fullName evidence="1">Uncharacterized protein</fullName>
    </submittedName>
</protein>